<accession>A0ABM3WLE9</accession>
<evidence type="ECO:0000256" key="6">
    <source>
        <dbReference type="ARBA" id="ARBA00059163"/>
    </source>
</evidence>
<evidence type="ECO:0000313" key="10">
    <source>
        <dbReference type="RefSeq" id="XP_060037398.1"/>
    </source>
</evidence>
<evidence type="ECO:0000256" key="8">
    <source>
        <dbReference type="SAM" id="SignalP"/>
    </source>
</evidence>
<evidence type="ECO:0000256" key="1">
    <source>
        <dbReference type="ARBA" id="ARBA00005679"/>
    </source>
</evidence>
<dbReference type="PANTHER" id="PTHR13234:SF8">
    <property type="entry name" value="GAMMA-INTERFERON-INDUCIBLE LYSOSOMAL THIOL REDUCTASE"/>
    <property type="match status" value="1"/>
</dbReference>
<dbReference type="Pfam" id="PF03227">
    <property type="entry name" value="GILT"/>
    <property type="match status" value="1"/>
</dbReference>
<keyword evidence="7" id="KW-1015">Disulfide bond</keyword>
<evidence type="ECO:0000313" key="9">
    <source>
        <dbReference type="Proteomes" id="UP001652624"/>
    </source>
</evidence>
<feature type="chain" id="PRO_5045035216" description="Gamma-interferon-inducible lysosomal thiol reductase" evidence="8">
    <location>
        <begin position="24"/>
        <end position="309"/>
    </location>
</feature>
<comment type="function">
    <text evidence="6">Lysosomal thiol reductase that can reduce protein disulfide bonds. May facilitate the complete unfolding of proteins destined for lysosomal degradation. Plays an important role in antigen processing. Facilitates the generation of MHC class II-restricted epitodes from disulfide bond-containing antigen by the endocytic reduction of disulfide bonds. Also facilitates MHC class I-restricted recognition of exogenous antigens containing disulfide bonds by CD8+ T-cells or crosspresentation.</text>
</comment>
<comment type="subcellular location">
    <subcellularLocation>
        <location evidence="7">Secreted</location>
    </subcellularLocation>
    <subcellularLocation>
        <location evidence="7">Lysosome</location>
    </subcellularLocation>
</comment>
<proteinExistence type="inferred from homology"/>
<keyword evidence="4 7" id="KW-0732">Signal</keyword>
<keyword evidence="7" id="KW-0676">Redox-active center</keyword>
<evidence type="ECO:0000256" key="5">
    <source>
        <dbReference type="ARBA" id="ARBA00023180"/>
    </source>
</evidence>
<dbReference type="GeneID" id="103122601"/>
<dbReference type="RefSeq" id="XP_060037398.1">
    <property type="nucleotide sequence ID" value="XM_060181415.1"/>
</dbReference>
<dbReference type="PANTHER" id="PTHR13234">
    <property type="entry name" value="GAMMA-INTERFERON INDUCIBLE LYSOSOMAL THIOL REDUCTASE GILT"/>
    <property type="match status" value="1"/>
</dbReference>
<comment type="function">
    <text evidence="7">Lysosomal thiol reductase that can reduce protein disulfide bonds. Facilitates the complete unfolding of proteins destined for lysosomal degradation. Plays an important role in antigen processing.</text>
</comment>
<name>A0ABM3WLE9_ERIEU</name>
<sequence length="309" mass="34045">MARSALLLLSVLLLLGAPSTARGEPKGAGLCKVSFHPGGAQCQQWGQGGTDRGWVNLGASPAPGGETRQGLELAPVYTALIVPAVTPKFRRVTSDLWVPIVPQSGPLGLSSPCRTPKAPPVSVELYYEALCSGCRAFLVRELLPTWLMMLEILNVTLVPYGNAQERNVSGQWEFSCQHGERECQLNKLEACLWSLLEQDIALLTISCMEEMDDMEQNWKLCLQIYQPDLSPQRVAQCASGEEGSRLLHVNAQRTDALQPPHQYVPWVVVNGKPMDKPWRLLQLVCQLYQGEKPEQCQAASSPAWDVCVR</sequence>
<evidence type="ECO:0000256" key="2">
    <source>
        <dbReference type="ARBA" id="ARBA00011615"/>
    </source>
</evidence>
<comment type="similarity">
    <text evidence="1 7">Belongs to the GILT family.</text>
</comment>
<keyword evidence="7" id="KW-0458">Lysosome</keyword>
<evidence type="ECO:0000256" key="3">
    <source>
        <dbReference type="ARBA" id="ARBA00022525"/>
    </source>
</evidence>
<evidence type="ECO:0000256" key="4">
    <source>
        <dbReference type="ARBA" id="ARBA00022729"/>
    </source>
</evidence>
<dbReference type="InterPro" id="IPR004911">
    <property type="entry name" value="Interferon-induced_GILT"/>
</dbReference>
<dbReference type="EC" id="1.8.-.-" evidence="7"/>
<evidence type="ECO:0000256" key="7">
    <source>
        <dbReference type="RuleBase" id="RU369109"/>
    </source>
</evidence>
<keyword evidence="7" id="KW-0391">Immunity</keyword>
<protein>
    <recommendedName>
        <fullName evidence="7">Gamma-interferon-inducible lysosomal thiol reductase</fullName>
        <ecNumber evidence="7">1.8.-.-</ecNumber>
    </recommendedName>
    <alternativeName>
        <fullName evidence="7">Gamma-interferon-inducible protein IP-30</fullName>
    </alternativeName>
</protein>
<keyword evidence="9" id="KW-1185">Reference proteome</keyword>
<keyword evidence="3 7" id="KW-0964">Secreted</keyword>
<keyword evidence="7" id="KW-0560">Oxidoreductase</keyword>
<dbReference type="Proteomes" id="UP001652624">
    <property type="component" value="Chromosome 23"/>
</dbReference>
<organism evidence="9 10">
    <name type="scientific">Erinaceus europaeus</name>
    <name type="common">Western European hedgehog</name>
    <dbReference type="NCBI Taxonomy" id="9365"/>
    <lineage>
        <taxon>Eukaryota</taxon>
        <taxon>Metazoa</taxon>
        <taxon>Chordata</taxon>
        <taxon>Craniata</taxon>
        <taxon>Vertebrata</taxon>
        <taxon>Euteleostomi</taxon>
        <taxon>Mammalia</taxon>
        <taxon>Eutheria</taxon>
        <taxon>Laurasiatheria</taxon>
        <taxon>Eulipotyphla</taxon>
        <taxon>Erinaceidae</taxon>
        <taxon>Erinaceinae</taxon>
        <taxon>Erinaceus</taxon>
    </lineage>
</organism>
<feature type="signal peptide" evidence="8">
    <location>
        <begin position="1"/>
        <end position="23"/>
    </location>
</feature>
<reference evidence="10" key="1">
    <citation type="submission" date="2025-08" db="UniProtKB">
        <authorList>
            <consortium name="RefSeq"/>
        </authorList>
    </citation>
    <scope>IDENTIFICATION</scope>
</reference>
<keyword evidence="5 7" id="KW-0325">Glycoprotein</keyword>
<gene>
    <name evidence="10" type="primary">IFI30</name>
</gene>
<comment type="subunit">
    <text evidence="2 7">Dimer; disulfide-linked.</text>
</comment>